<name>A0A481Z0Z5_9VIRU</name>
<accession>A0A481Z0Z5</accession>
<protein>
    <submittedName>
        <fullName evidence="1">Uncharacterized protein</fullName>
    </submittedName>
</protein>
<evidence type="ECO:0000313" key="1">
    <source>
        <dbReference type="EMBL" id="QBK88747.1"/>
    </source>
</evidence>
<organism evidence="1">
    <name type="scientific">Mimivirus LCMiAC01</name>
    <dbReference type="NCBI Taxonomy" id="2506608"/>
    <lineage>
        <taxon>Viruses</taxon>
        <taxon>Varidnaviria</taxon>
        <taxon>Bamfordvirae</taxon>
        <taxon>Nucleocytoviricota</taxon>
        <taxon>Megaviricetes</taxon>
        <taxon>Imitervirales</taxon>
        <taxon>Mimiviridae</taxon>
        <taxon>Klosneuvirinae</taxon>
    </lineage>
</organism>
<reference evidence="1" key="1">
    <citation type="journal article" date="2019" name="MBio">
        <title>Virus Genomes from Deep Sea Sediments Expand the Ocean Megavirome and Support Independent Origins of Viral Gigantism.</title>
        <authorList>
            <person name="Backstrom D."/>
            <person name="Yutin N."/>
            <person name="Jorgensen S.L."/>
            <person name="Dharamshi J."/>
            <person name="Homa F."/>
            <person name="Zaremba-Niedwiedzka K."/>
            <person name="Spang A."/>
            <person name="Wolf Y.I."/>
            <person name="Koonin E.V."/>
            <person name="Ettema T.J."/>
        </authorList>
    </citation>
    <scope>NUCLEOTIDE SEQUENCE</scope>
</reference>
<gene>
    <name evidence="1" type="ORF">LCMiAC01_04290</name>
</gene>
<dbReference type="EMBL" id="MK500397">
    <property type="protein sequence ID" value="QBK88747.1"/>
    <property type="molecule type" value="Genomic_DNA"/>
</dbReference>
<proteinExistence type="predicted"/>
<sequence length="65" mass="7720">MGNFISRILKCFDSHFFVKCRATKKKNSIEASVDLNEMYLQENDKEVSCNYCDEQQEKNYDTKIK</sequence>